<keyword evidence="3 8" id="KW-1133">Transmembrane helix</keyword>
<evidence type="ECO:0000259" key="9">
    <source>
        <dbReference type="PROSITE" id="PS50262"/>
    </source>
</evidence>
<dbReference type="PANTHER" id="PTHR24243">
    <property type="entry name" value="G-PROTEIN COUPLED RECEPTOR"/>
    <property type="match status" value="1"/>
</dbReference>
<keyword evidence="6 10" id="KW-0675">Receptor</keyword>
<dbReference type="Gene3D" id="1.20.1070.10">
    <property type="entry name" value="Rhodopsin 7-helix transmembrane proteins"/>
    <property type="match status" value="1"/>
</dbReference>
<evidence type="ECO:0000256" key="8">
    <source>
        <dbReference type="SAM" id="Phobius"/>
    </source>
</evidence>
<dbReference type="PROSITE" id="PS50262">
    <property type="entry name" value="G_PROTEIN_RECEP_F1_2"/>
    <property type="match status" value="1"/>
</dbReference>
<comment type="subcellular location">
    <subcellularLocation>
        <location evidence="1">Membrane</location>
        <topology evidence="1">Multi-pass membrane protein</topology>
    </subcellularLocation>
</comment>
<organism evidence="10 11">
    <name type="scientific">Elysia marginata</name>
    <dbReference type="NCBI Taxonomy" id="1093978"/>
    <lineage>
        <taxon>Eukaryota</taxon>
        <taxon>Metazoa</taxon>
        <taxon>Spiralia</taxon>
        <taxon>Lophotrochozoa</taxon>
        <taxon>Mollusca</taxon>
        <taxon>Gastropoda</taxon>
        <taxon>Heterobranchia</taxon>
        <taxon>Euthyneura</taxon>
        <taxon>Panpulmonata</taxon>
        <taxon>Sacoglossa</taxon>
        <taxon>Placobranchoidea</taxon>
        <taxon>Plakobranchidae</taxon>
        <taxon>Elysia</taxon>
    </lineage>
</organism>
<dbReference type="PRINTS" id="PR00237">
    <property type="entry name" value="GPCRRHODOPSN"/>
</dbReference>
<keyword evidence="4" id="KW-0297">G-protein coupled receptor</keyword>
<comment type="caution">
    <text evidence="10">The sequence shown here is derived from an EMBL/GenBank/DDBJ whole genome shotgun (WGS) entry which is preliminary data.</text>
</comment>
<evidence type="ECO:0000256" key="4">
    <source>
        <dbReference type="ARBA" id="ARBA00023040"/>
    </source>
</evidence>
<evidence type="ECO:0000256" key="5">
    <source>
        <dbReference type="ARBA" id="ARBA00023136"/>
    </source>
</evidence>
<dbReference type="EMBL" id="BMAT01011430">
    <property type="protein sequence ID" value="GFR72695.1"/>
    <property type="molecule type" value="Genomic_DNA"/>
</dbReference>
<keyword evidence="7" id="KW-0807">Transducer</keyword>
<proteinExistence type="predicted"/>
<evidence type="ECO:0000256" key="1">
    <source>
        <dbReference type="ARBA" id="ARBA00004141"/>
    </source>
</evidence>
<feature type="transmembrane region" description="Helical" evidence="8">
    <location>
        <begin position="275"/>
        <end position="297"/>
    </location>
</feature>
<evidence type="ECO:0000313" key="11">
    <source>
        <dbReference type="Proteomes" id="UP000762676"/>
    </source>
</evidence>
<dbReference type="GO" id="GO:0016020">
    <property type="term" value="C:membrane"/>
    <property type="evidence" value="ECO:0007669"/>
    <property type="project" value="UniProtKB-SubCell"/>
</dbReference>
<protein>
    <submittedName>
        <fullName evidence="10">Chemosensory receptor A</fullName>
    </submittedName>
</protein>
<dbReference type="AlphaFoldDB" id="A0AAV4FK52"/>
<feature type="transmembrane region" description="Helical" evidence="8">
    <location>
        <begin position="70"/>
        <end position="95"/>
    </location>
</feature>
<dbReference type="Proteomes" id="UP000762676">
    <property type="component" value="Unassembled WGS sequence"/>
</dbReference>
<evidence type="ECO:0000256" key="3">
    <source>
        <dbReference type="ARBA" id="ARBA00022989"/>
    </source>
</evidence>
<evidence type="ECO:0000256" key="6">
    <source>
        <dbReference type="ARBA" id="ARBA00023170"/>
    </source>
</evidence>
<evidence type="ECO:0000313" key="10">
    <source>
        <dbReference type="EMBL" id="GFR72695.1"/>
    </source>
</evidence>
<dbReference type="SUPFAM" id="SSF81321">
    <property type="entry name" value="Family A G protein-coupled receptor-like"/>
    <property type="match status" value="1"/>
</dbReference>
<feature type="transmembrane region" description="Helical" evidence="8">
    <location>
        <begin position="214"/>
        <end position="232"/>
    </location>
</feature>
<dbReference type="InterPro" id="IPR017452">
    <property type="entry name" value="GPCR_Rhodpsn_7TM"/>
</dbReference>
<dbReference type="GO" id="GO:0004930">
    <property type="term" value="F:G protein-coupled receptor activity"/>
    <property type="evidence" value="ECO:0007669"/>
    <property type="project" value="UniProtKB-KW"/>
</dbReference>
<feature type="transmembrane region" description="Helical" evidence="8">
    <location>
        <begin position="115"/>
        <end position="136"/>
    </location>
</feature>
<dbReference type="InterPro" id="IPR000276">
    <property type="entry name" value="GPCR_Rhodpsn"/>
</dbReference>
<dbReference type="PANTHER" id="PTHR24243:SF208">
    <property type="entry name" value="PYROKININ-1 RECEPTOR"/>
    <property type="match status" value="1"/>
</dbReference>
<evidence type="ECO:0000256" key="2">
    <source>
        <dbReference type="ARBA" id="ARBA00022692"/>
    </source>
</evidence>
<feature type="transmembrane region" description="Helical" evidence="8">
    <location>
        <begin position="157"/>
        <end position="177"/>
    </location>
</feature>
<keyword evidence="11" id="KW-1185">Reference proteome</keyword>
<feature type="domain" description="G-protein coupled receptors family 1 profile" evidence="9">
    <location>
        <begin position="51"/>
        <end position="334"/>
    </location>
</feature>
<keyword evidence="5 8" id="KW-0472">Membrane</keyword>
<evidence type="ECO:0000256" key="7">
    <source>
        <dbReference type="ARBA" id="ARBA00023224"/>
    </source>
</evidence>
<sequence>MEVFNLTNAPVLISTPKPQVANTSPYLDEFFMTIKVLSPISVGTILFGLLANTVNIVVFLKAGAKDNVTILLLSLAVSDLVFLILITPTTCRYVILALASSYRLPFDPPILSFLFYWPAFTAYDLSAYISVSLGVMRCACVAMPLKFKFVFTKSRTIKWVMFLVILAVSLRIPVLTIHRISWKIDSATNISSPYLKYVNRESMSHVNDILNRGIIIYINYVTMVTCVCLLTFKLYQAAQIRRSCTSQLPESSVDSSAKPDDQGLSSKDLQVVKSVVLVCTIFILSQLMFLVTSTVRLMSPEFDSFADLFFLFGIFSQVNLACSYLNASINIFVYYNCNTMFRSVFRSVFSINKKR</sequence>
<name>A0AAV4FK52_9GAST</name>
<accession>A0AAV4FK52</accession>
<feature type="transmembrane region" description="Helical" evidence="8">
    <location>
        <begin position="309"/>
        <end position="335"/>
    </location>
</feature>
<keyword evidence="2 8" id="KW-0812">Transmembrane</keyword>
<gene>
    <name evidence="10" type="ORF">ElyMa_005713300</name>
</gene>
<feature type="transmembrane region" description="Helical" evidence="8">
    <location>
        <begin position="36"/>
        <end position="58"/>
    </location>
</feature>
<reference evidence="10 11" key="1">
    <citation type="journal article" date="2021" name="Elife">
        <title>Chloroplast acquisition without the gene transfer in kleptoplastic sea slugs, Plakobranchus ocellatus.</title>
        <authorList>
            <person name="Maeda T."/>
            <person name="Takahashi S."/>
            <person name="Yoshida T."/>
            <person name="Shimamura S."/>
            <person name="Takaki Y."/>
            <person name="Nagai Y."/>
            <person name="Toyoda A."/>
            <person name="Suzuki Y."/>
            <person name="Arimoto A."/>
            <person name="Ishii H."/>
            <person name="Satoh N."/>
            <person name="Nishiyama T."/>
            <person name="Hasebe M."/>
            <person name="Maruyama T."/>
            <person name="Minagawa J."/>
            <person name="Obokata J."/>
            <person name="Shigenobu S."/>
        </authorList>
    </citation>
    <scope>NUCLEOTIDE SEQUENCE [LARGE SCALE GENOMIC DNA]</scope>
</reference>